<evidence type="ECO:0000313" key="3">
    <source>
        <dbReference type="EMBL" id="GBM53625.1"/>
    </source>
</evidence>
<gene>
    <name evidence="3" type="ORF">AVEN_105507_1</name>
</gene>
<dbReference type="SMART" id="SM00343">
    <property type="entry name" value="ZnF_C2HC"/>
    <property type="match status" value="3"/>
</dbReference>
<feature type="compositionally biased region" description="Basic and acidic residues" evidence="1">
    <location>
        <begin position="310"/>
        <end position="320"/>
    </location>
</feature>
<dbReference type="InterPro" id="IPR001878">
    <property type="entry name" value="Znf_CCHC"/>
</dbReference>
<dbReference type="GO" id="GO:0002218">
    <property type="term" value="P:activation of innate immune response"/>
    <property type="evidence" value="ECO:0007669"/>
    <property type="project" value="InterPro"/>
</dbReference>
<dbReference type="PANTHER" id="PTHR22639">
    <property type="entry name" value="GAG-RELATED PROTEIN"/>
    <property type="match status" value="1"/>
</dbReference>
<dbReference type="SUPFAM" id="SSF57756">
    <property type="entry name" value="Retrovirus zinc finger-like domains"/>
    <property type="match status" value="1"/>
</dbReference>
<evidence type="ECO:0000259" key="2">
    <source>
        <dbReference type="SMART" id="SM00343"/>
    </source>
</evidence>
<dbReference type="PANTHER" id="PTHR22639:SF3">
    <property type="entry name" value="ZINC FINGER CCHC DOMAIN-CONTAINING PROTEIN 3"/>
    <property type="match status" value="1"/>
</dbReference>
<feature type="domain" description="CCHC-type" evidence="2">
    <location>
        <begin position="52"/>
        <end position="69"/>
    </location>
</feature>
<dbReference type="GO" id="GO:0008270">
    <property type="term" value="F:zinc ion binding"/>
    <property type="evidence" value="ECO:0007669"/>
    <property type="project" value="InterPro"/>
</dbReference>
<proteinExistence type="predicted"/>
<evidence type="ECO:0000256" key="1">
    <source>
        <dbReference type="SAM" id="MobiDB-lite"/>
    </source>
</evidence>
<protein>
    <recommendedName>
        <fullName evidence="2">CCHC-type domain-containing protein</fullName>
    </recommendedName>
</protein>
<feature type="domain" description="CCHC-type" evidence="2">
    <location>
        <begin position="33"/>
        <end position="49"/>
    </location>
</feature>
<dbReference type="EMBL" id="BGPR01001426">
    <property type="protein sequence ID" value="GBM53625.1"/>
    <property type="molecule type" value="Genomic_DNA"/>
</dbReference>
<dbReference type="InterPro" id="IPR036875">
    <property type="entry name" value="Znf_CCHC_sf"/>
</dbReference>
<sequence>MKLAVRHYFPNPLRCFNCQRFGHSKASCRGTLTCARCAEAGHDSSGCIAQEKCTNCKGSHTSFSRSCPSWIFEKEVISEKVTKRVRYAEAKRNVQARSPTPGTSYATAVKKNVKSNSTQIVSVVLPSNSVSFKKSYIPTEPYPKSGECFIKAPSPNAHTERISTQSEVSKCSSDSLDFSEFKNVSKKLKKDSKVNKDKHNANVGKVSDFYQTIKTSHRKVPNFLTTQDNIPTRQSTLKPFATTKPTSVDTELLPMAVLPPLEKALLQSRESDADAEMSSSSLSEEDTLEYNMSEDLEDSPAITSPPLSTKPEKTKNYRNR</sequence>
<evidence type="ECO:0000313" key="4">
    <source>
        <dbReference type="Proteomes" id="UP000499080"/>
    </source>
</evidence>
<organism evidence="3 4">
    <name type="scientific">Araneus ventricosus</name>
    <name type="common">Orbweaver spider</name>
    <name type="synonym">Epeira ventricosa</name>
    <dbReference type="NCBI Taxonomy" id="182803"/>
    <lineage>
        <taxon>Eukaryota</taxon>
        <taxon>Metazoa</taxon>
        <taxon>Ecdysozoa</taxon>
        <taxon>Arthropoda</taxon>
        <taxon>Chelicerata</taxon>
        <taxon>Arachnida</taxon>
        <taxon>Araneae</taxon>
        <taxon>Araneomorphae</taxon>
        <taxon>Entelegynae</taxon>
        <taxon>Araneoidea</taxon>
        <taxon>Araneidae</taxon>
        <taxon>Araneus</taxon>
    </lineage>
</organism>
<feature type="compositionally biased region" description="Acidic residues" evidence="1">
    <location>
        <begin position="283"/>
        <end position="298"/>
    </location>
</feature>
<dbReference type="GO" id="GO:0003723">
    <property type="term" value="F:RNA binding"/>
    <property type="evidence" value="ECO:0007669"/>
    <property type="project" value="InterPro"/>
</dbReference>
<reference evidence="3 4" key="1">
    <citation type="journal article" date="2019" name="Sci. Rep.">
        <title>Orb-weaving spider Araneus ventricosus genome elucidates the spidroin gene catalogue.</title>
        <authorList>
            <person name="Kono N."/>
            <person name="Nakamura H."/>
            <person name="Ohtoshi R."/>
            <person name="Moran D.A.P."/>
            <person name="Shinohara A."/>
            <person name="Yoshida Y."/>
            <person name="Fujiwara M."/>
            <person name="Mori M."/>
            <person name="Tomita M."/>
            <person name="Arakawa K."/>
        </authorList>
    </citation>
    <scope>NUCLEOTIDE SEQUENCE [LARGE SCALE GENOMIC DNA]</scope>
</reference>
<feature type="domain" description="CCHC-type" evidence="2">
    <location>
        <begin position="14"/>
        <end position="30"/>
    </location>
</feature>
<dbReference type="InterPro" id="IPR042509">
    <property type="entry name" value="ZCCHC3"/>
</dbReference>
<feature type="region of interest" description="Disordered" evidence="1">
    <location>
        <begin position="268"/>
        <end position="320"/>
    </location>
</feature>
<dbReference type="Proteomes" id="UP000499080">
    <property type="component" value="Unassembled WGS sequence"/>
</dbReference>
<name>A0A4Y2GLP3_ARAVE</name>
<accession>A0A4Y2GLP3</accession>
<dbReference type="GO" id="GO:0003690">
    <property type="term" value="F:double-stranded DNA binding"/>
    <property type="evidence" value="ECO:0007669"/>
    <property type="project" value="InterPro"/>
</dbReference>
<dbReference type="AlphaFoldDB" id="A0A4Y2GLP3"/>
<comment type="caution">
    <text evidence="3">The sequence shown here is derived from an EMBL/GenBank/DDBJ whole genome shotgun (WGS) entry which is preliminary data.</text>
</comment>
<keyword evidence="4" id="KW-1185">Reference proteome</keyword>